<accession>X1QE09</accession>
<protein>
    <submittedName>
        <fullName evidence="1">Uncharacterized protein</fullName>
    </submittedName>
</protein>
<reference evidence="1" key="1">
    <citation type="journal article" date="2014" name="Front. Microbiol.">
        <title>High frequency of phylogenetically diverse reductive dehalogenase-homologous genes in deep subseafloor sedimentary metagenomes.</title>
        <authorList>
            <person name="Kawai M."/>
            <person name="Futagami T."/>
            <person name="Toyoda A."/>
            <person name="Takaki Y."/>
            <person name="Nishi S."/>
            <person name="Hori S."/>
            <person name="Arai W."/>
            <person name="Tsubouchi T."/>
            <person name="Morono Y."/>
            <person name="Uchiyama I."/>
            <person name="Ito T."/>
            <person name="Fujiyama A."/>
            <person name="Inagaki F."/>
            <person name="Takami H."/>
        </authorList>
    </citation>
    <scope>NUCLEOTIDE SEQUENCE</scope>
    <source>
        <strain evidence="1">Expedition CK06-06</strain>
    </source>
</reference>
<evidence type="ECO:0000313" key="1">
    <source>
        <dbReference type="EMBL" id="GAI53046.1"/>
    </source>
</evidence>
<proteinExistence type="predicted"/>
<sequence>LKVGGVDVMIGGRGGGRFCDAHIIGVVLDGNGNCLCRAWEMKEKRLIEFYDNVLNMKYRNIGKLSLDVQGIKA</sequence>
<name>X1QE09_9ZZZZ</name>
<feature type="non-terminal residue" evidence="1">
    <location>
        <position position="1"/>
    </location>
</feature>
<gene>
    <name evidence="1" type="ORF">S06H3_64412</name>
</gene>
<dbReference type="AlphaFoldDB" id="X1QE09"/>
<comment type="caution">
    <text evidence="1">The sequence shown here is derived from an EMBL/GenBank/DDBJ whole genome shotgun (WGS) entry which is preliminary data.</text>
</comment>
<organism evidence="1">
    <name type="scientific">marine sediment metagenome</name>
    <dbReference type="NCBI Taxonomy" id="412755"/>
    <lineage>
        <taxon>unclassified sequences</taxon>
        <taxon>metagenomes</taxon>
        <taxon>ecological metagenomes</taxon>
    </lineage>
</organism>
<dbReference type="EMBL" id="BARV01043017">
    <property type="protein sequence ID" value="GAI53046.1"/>
    <property type="molecule type" value="Genomic_DNA"/>
</dbReference>